<dbReference type="Gene3D" id="3.10.450.50">
    <property type="match status" value="1"/>
</dbReference>
<keyword evidence="1" id="KW-0732">Signal</keyword>
<dbReference type="STRING" id="390241.SAMN04488023_15714"/>
<organism evidence="3 4">
    <name type="scientific">Pedobacter rhizosphaerae</name>
    <dbReference type="NCBI Taxonomy" id="390241"/>
    <lineage>
        <taxon>Bacteria</taxon>
        <taxon>Pseudomonadati</taxon>
        <taxon>Bacteroidota</taxon>
        <taxon>Sphingobacteriia</taxon>
        <taxon>Sphingobacteriales</taxon>
        <taxon>Sphingobacteriaceae</taxon>
        <taxon>Pedobacter</taxon>
    </lineage>
</organism>
<name>A0A1H9W3M2_9SPHI</name>
<feature type="domain" description="DUF4440" evidence="2">
    <location>
        <begin position="27"/>
        <end position="131"/>
    </location>
</feature>
<keyword evidence="4" id="KW-1185">Reference proteome</keyword>
<dbReference type="RefSeq" id="WP_090889724.1">
    <property type="nucleotide sequence ID" value="NZ_FOGG01000057.1"/>
</dbReference>
<dbReference type="InterPro" id="IPR032710">
    <property type="entry name" value="NTF2-like_dom_sf"/>
</dbReference>
<dbReference type="Pfam" id="PF14534">
    <property type="entry name" value="DUF4440"/>
    <property type="match status" value="1"/>
</dbReference>
<dbReference type="OrthoDB" id="5383110at2"/>
<dbReference type="Proteomes" id="UP000199572">
    <property type="component" value="Unassembled WGS sequence"/>
</dbReference>
<protein>
    <recommendedName>
        <fullName evidence="2">DUF4440 domain-containing protein</fullName>
    </recommendedName>
</protein>
<dbReference type="EMBL" id="FOGG01000057">
    <property type="protein sequence ID" value="SES28495.1"/>
    <property type="molecule type" value="Genomic_DNA"/>
</dbReference>
<evidence type="ECO:0000313" key="4">
    <source>
        <dbReference type="Proteomes" id="UP000199572"/>
    </source>
</evidence>
<evidence type="ECO:0000313" key="3">
    <source>
        <dbReference type="EMBL" id="SES28495.1"/>
    </source>
</evidence>
<dbReference type="AlphaFoldDB" id="A0A1H9W3M2"/>
<evidence type="ECO:0000256" key="1">
    <source>
        <dbReference type="SAM" id="SignalP"/>
    </source>
</evidence>
<accession>A0A1H9W3M2</accession>
<sequence>MKKILIYLTFFMMSIQISSAQQNEVENAVKALTQLMINPDSTALDKLILPNLSYGHSSGKIQNKKEFMHSLLSAESDFVEINLADQTVVIQGKTALVRHTLSAKTNDKNVPGTVKLYILLIWSKEKGGWKLLGRQAVKVPVA</sequence>
<evidence type="ECO:0000259" key="2">
    <source>
        <dbReference type="Pfam" id="PF14534"/>
    </source>
</evidence>
<feature type="chain" id="PRO_5011542947" description="DUF4440 domain-containing protein" evidence="1">
    <location>
        <begin position="21"/>
        <end position="142"/>
    </location>
</feature>
<reference evidence="3 4" key="1">
    <citation type="submission" date="2016-10" db="EMBL/GenBank/DDBJ databases">
        <authorList>
            <person name="de Groot N.N."/>
        </authorList>
    </citation>
    <scope>NUCLEOTIDE SEQUENCE [LARGE SCALE GENOMIC DNA]</scope>
    <source>
        <strain evidence="3 4">DSM 18610</strain>
    </source>
</reference>
<gene>
    <name evidence="3" type="ORF">SAMN04488023_15714</name>
</gene>
<dbReference type="InterPro" id="IPR027843">
    <property type="entry name" value="DUF4440"/>
</dbReference>
<feature type="signal peptide" evidence="1">
    <location>
        <begin position="1"/>
        <end position="20"/>
    </location>
</feature>
<proteinExistence type="predicted"/>
<dbReference type="SUPFAM" id="SSF54427">
    <property type="entry name" value="NTF2-like"/>
    <property type="match status" value="1"/>
</dbReference>